<evidence type="ECO:0000313" key="12">
    <source>
        <dbReference type="Proteomes" id="UP001324115"/>
    </source>
</evidence>
<dbReference type="Proteomes" id="UP001324115">
    <property type="component" value="Unassembled WGS sequence"/>
</dbReference>
<dbReference type="InterPro" id="IPR003656">
    <property type="entry name" value="Znf_BED"/>
</dbReference>
<dbReference type="Pfam" id="PF05699">
    <property type="entry name" value="Dimer_Tnp_hAT"/>
    <property type="match status" value="1"/>
</dbReference>
<dbReference type="Pfam" id="PF02892">
    <property type="entry name" value="zf-BED"/>
    <property type="match status" value="1"/>
</dbReference>
<dbReference type="InterPro" id="IPR007021">
    <property type="entry name" value="DUF659"/>
</dbReference>
<feature type="compositionally biased region" description="Polar residues" evidence="8">
    <location>
        <begin position="158"/>
        <end position="168"/>
    </location>
</feature>
<dbReference type="GO" id="GO:0003677">
    <property type="term" value="F:DNA binding"/>
    <property type="evidence" value="ECO:0007669"/>
    <property type="project" value="UniProtKB-KW"/>
</dbReference>
<evidence type="ECO:0000256" key="7">
    <source>
        <dbReference type="PROSITE-ProRule" id="PRU00027"/>
    </source>
</evidence>
<keyword evidence="5" id="KW-0238">DNA-binding</keyword>
<gene>
    <name evidence="11" type="ORF">RGQ29_032152</name>
    <name evidence="10" type="ORF">RGQ29_032155</name>
</gene>
<evidence type="ECO:0000256" key="2">
    <source>
        <dbReference type="ARBA" id="ARBA00022723"/>
    </source>
</evidence>
<dbReference type="PANTHER" id="PTHR32166">
    <property type="entry name" value="OSJNBA0013A04.12 PROTEIN"/>
    <property type="match status" value="1"/>
</dbReference>
<accession>A0AAN7DSG0</accession>
<organism evidence="10 12">
    <name type="scientific">Quercus rubra</name>
    <name type="common">Northern red oak</name>
    <name type="synonym">Quercus borealis</name>
    <dbReference type="NCBI Taxonomy" id="3512"/>
    <lineage>
        <taxon>Eukaryota</taxon>
        <taxon>Viridiplantae</taxon>
        <taxon>Streptophyta</taxon>
        <taxon>Embryophyta</taxon>
        <taxon>Tracheophyta</taxon>
        <taxon>Spermatophyta</taxon>
        <taxon>Magnoliopsida</taxon>
        <taxon>eudicotyledons</taxon>
        <taxon>Gunneridae</taxon>
        <taxon>Pentapetalae</taxon>
        <taxon>rosids</taxon>
        <taxon>fabids</taxon>
        <taxon>Fagales</taxon>
        <taxon>Fagaceae</taxon>
        <taxon>Quercus</taxon>
    </lineage>
</organism>
<feature type="domain" description="BED-type" evidence="9">
    <location>
        <begin position="15"/>
        <end position="72"/>
    </location>
</feature>
<evidence type="ECO:0000256" key="8">
    <source>
        <dbReference type="SAM" id="MobiDB-lite"/>
    </source>
</evidence>
<keyword evidence="2" id="KW-0479">Metal-binding</keyword>
<evidence type="ECO:0000313" key="10">
    <source>
        <dbReference type="EMBL" id="KAK4538931.1"/>
    </source>
</evidence>
<evidence type="ECO:0000259" key="9">
    <source>
        <dbReference type="PROSITE" id="PS50808"/>
    </source>
</evidence>
<feature type="compositionally biased region" description="Basic and acidic residues" evidence="8">
    <location>
        <begin position="110"/>
        <end position="124"/>
    </location>
</feature>
<dbReference type="SUPFAM" id="SSF53098">
    <property type="entry name" value="Ribonuclease H-like"/>
    <property type="match status" value="1"/>
</dbReference>
<evidence type="ECO:0000256" key="5">
    <source>
        <dbReference type="ARBA" id="ARBA00023125"/>
    </source>
</evidence>
<dbReference type="GO" id="GO:0005634">
    <property type="term" value="C:nucleus"/>
    <property type="evidence" value="ECO:0007669"/>
    <property type="project" value="UniProtKB-SubCell"/>
</dbReference>
<comment type="caution">
    <text evidence="10">The sequence shown here is derived from an EMBL/GenBank/DDBJ whole genome shotgun (WGS) entry which is preliminary data.</text>
</comment>
<dbReference type="PROSITE" id="PS50808">
    <property type="entry name" value="ZF_BED"/>
    <property type="match status" value="1"/>
</dbReference>
<comment type="subcellular location">
    <subcellularLocation>
        <location evidence="1">Nucleus</location>
    </subcellularLocation>
</comment>
<dbReference type="GO" id="GO:0046983">
    <property type="term" value="F:protein dimerization activity"/>
    <property type="evidence" value="ECO:0007669"/>
    <property type="project" value="InterPro"/>
</dbReference>
<evidence type="ECO:0000256" key="1">
    <source>
        <dbReference type="ARBA" id="ARBA00004123"/>
    </source>
</evidence>
<dbReference type="Pfam" id="PF04937">
    <property type="entry name" value="DUF659"/>
    <property type="match status" value="1"/>
</dbReference>
<sequence>MTENQSSVASGPVVRSEDPAWAYGRAVRDARNNTQCTFCGKMIRGGGITRLKYHLTGIPGDVGACKKVSEDVKWQMKQLIEDLKKSKQKKRRMNKEISNPYDVEEEEEDDHHHDEGNNDNERGGSKSHSSVSNYNTKGKEKVGEKSNIKSYFAPRTKPGSQPSIRSSLASKQMVEKARMNFARWWYHANIPFHAAHSVYYQEALDSVAATGPGFKGPSYHDLRGPLLQKHVGEMNDYLLDVKNDWKVYGCSIMSDGWTNQKRAPIINFLVYCPRGTMFLKSLDVSGLTKDADKLFKLFDKVVQEVGPENVVQFITDNDSSYKSAGKKLMQKYGTFYWSPCAAHCIDLMLENFSDKRYFPIIDETIQKAKKITKFIYNHGKILALMRSNFTNGRDLIRPAITRFATEFLSLQCLTKFKKELRQMFTCDQWVESRHARDVMGKEVAAIVLEDREFWLQCQQIVKISEPLVRVLRLVDGDEKPSMGYLYEAMDKAKENIKARLKNKISAYIPFTSVIDARWDRQLHSPLHAAGCYLNPGIFFRLSFKKQKDVTKGLLSSITRLVSDPDEQDILSSQIESYKKSLGDFGMPMAIRQREKLSPVAWWEQFGNDTPELQKFAIRVLSQCCSATGCERAWSTFEFIHSKRRNRLEHKRLNDLVYVRYNLLLRERNIRRTKDYLDPISLDNIDLMEDWVAEESEFLLVTEEDVSWDSIEEPLTTMTLEDDNDDDDDVVVLDEEDGENDVVLTDANTHVYYGPDVNPFEGWE</sequence>
<feature type="compositionally biased region" description="Basic and acidic residues" evidence="8">
    <location>
        <begin position="137"/>
        <end position="147"/>
    </location>
</feature>
<protein>
    <recommendedName>
        <fullName evidence="9">BED-type domain-containing protein</fullName>
    </recommendedName>
</protein>
<reference evidence="10 12" key="1">
    <citation type="journal article" date="2023" name="G3 (Bethesda)">
        <title>A haplotype-resolved chromosome-scale genome for Quercus rubra L. provides insights into the genetics of adaptive traits for red oak species.</title>
        <authorList>
            <person name="Kapoor B."/>
            <person name="Jenkins J."/>
            <person name="Schmutz J."/>
            <person name="Zhebentyayeva T."/>
            <person name="Kuelheim C."/>
            <person name="Coggeshall M."/>
            <person name="Heim C."/>
            <person name="Lasky J.R."/>
            <person name="Leites L."/>
            <person name="Islam-Faridi N."/>
            <person name="Romero-Severson J."/>
            <person name="DeLeo V.L."/>
            <person name="Lucas S.M."/>
            <person name="Lazic D."/>
            <person name="Gailing O."/>
            <person name="Carlson J."/>
            <person name="Staton M."/>
        </authorList>
    </citation>
    <scope>NUCLEOTIDE SEQUENCE [LARGE SCALE GENOMIC DNA]</scope>
    <source>
        <strain evidence="10">Pseudo-F2</strain>
    </source>
</reference>
<evidence type="ECO:0000313" key="11">
    <source>
        <dbReference type="EMBL" id="KAK4538934.1"/>
    </source>
</evidence>
<evidence type="ECO:0000256" key="4">
    <source>
        <dbReference type="ARBA" id="ARBA00022833"/>
    </source>
</evidence>
<dbReference type="InterPro" id="IPR012337">
    <property type="entry name" value="RNaseH-like_sf"/>
</dbReference>
<keyword evidence="4" id="KW-0862">Zinc</keyword>
<evidence type="ECO:0000256" key="6">
    <source>
        <dbReference type="ARBA" id="ARBA00023242"/>
    </source>
</evidence>
<dbReference type="InterPro" id="IPR008906">
    <property type="entry name" value="HATC_C_dom"/>
</dbReference>
<keyword evidence="6" id="KW-0539">Nucleus</keyword>
<feature type="compositionally biased region" description="Polar residues" evidence="8">
    <location>
        <begin position="126"/>
        <end position="136"/>
    </location>
</feature>
<dbReference type="AlphaFoldDB" id="A0AAN7DSG0"/>
<dbReference type="GO" id="GO:0008270">
    <property type="term" value="F:zinc ion binding"/>
    <property type="evidence" value="ECO:0007669"/>
    <property type="project" value="UniProtKB-KW"/>
</dbReference>
<dbReference type="EMBL" id="JAXUIC010000694">
    <property type="protein sequence ID" value="KAK4538934.1"/>
    <property type="molecule type" value="Genomic_DNA"/>
</dbReference>
<dbReference type="PANTHER" id="PTHR32166:SF122">
    <property type="entry name" value="OS09G0499600 PROTEIN"/>
    <property type="match status" value="1"/>
</dbReference>
<keyword evidence="12" id="KW-1185">Reference proteome</keyword>
<dbReference type="EMBL" id="JAXUIC010000699">
    <property type="protein sequence ID" value="KAK4538931.1"/>
    <property type="molecule type" value="Genomic_DNA"/>
</dbReference>
<proteinExistence type="predicted"/>
<feature type="region of interest" description="Disordered" evidence="8">
    <location>
        <begin position="84"/>
        <end position="168"/>
    </location>
</feature>
<keyword evidence="3 7" id="KW-0863">Zinc-finger</keyword>
<name>A0AAN7DSG0_QUERU</name>
<evidence type="ECO:0000256" key="3">
    <source>
        <dbReference type="ARBA" id="ARBA00022771"/>
    </source>
</evidence>